<reference evidence="1 2" key="1">
    <citation type="submission" date="2020-05" db="EMBL/GenBank/DDBJ databases">
        <title>Horizontal transmission and recombination maintain forever young bacterial symbiont genomes.</title>
        <authorList>
            <person name="Russell S.L."/>
            <person name="Pepper-Tunick E."/>
            <person name="Svedberg J."/>
            <person name="Byrne A."/>
            <person name="Ruelas Castillo J."/>
            <person name="Vollmers C."/>
            <person name="Beinart R.A."/>
            <person name="Corbett-Detig R."/>
        </authorList>
    </citation>
    <scope>NUCLEOTIDE SEQUENCE [LARGE SCALE GENOMIC DNA]</scope>
    <source>
        <strain evidence="1">455</strain>
    </source>
</reference>
<proteinExistence type="predicted"/>
<comment type="caution">
    <text evidence="1">The sequence shown here is derived from an EMBL/GenBank/DDBJ whole genome shotgun (WGS) entry which is preliminary data.</text>
</comment>
<dbReference type="AlphaFoldDB" id="A0A853F6T4"/>
<protein>
    <submittedName>
        <fullName evidence="1">Uncharacterized protein</fullName>
    </submittedName>
</protein>
<evidence type="ECO:0000313" key="2">
    <source>
        <dbReference type="Proteomes" id="UP000568751"/>
    </source>
</evidence>
<gene>
    <name evidence="1" type="ORF">H0A76_05815</name>
</gene>
<sequence length="51" mass="5457">MKLNNTTGSKVVIAESKAFCFDKTASTTAGDKKLKFKYSVQAGDSIAADRL</sequence>
<dbReference type="Proteomes" id="UP000568751">
    <property type="component" value="Unassembled WGS sequence"/>
</dbReference>
<organism evidence="1 2">
    <name type="scientific">Candidatus Thiodubiliella endoseptemdiera</name>
    <dbReference type="NCBI Taxonomy" id="2738886"/>
    <lineage>
        <taxon>Bacteria</taxon>
        <taxon>Pseudomonadati</taxon>
        <taxon>Pseudomonadota</taxon>
        <taxon>Gammaproteobacteria</taxon>
        <taxon>Candidatus Pseudothioglobaceae</taxon>
        <taxon>Candidatus Thiodubiliella</taxon>
    </lineage>
</organism>
<accession>A0A853F6T4</accession>
<evidence type="ECO:0000313" key="1">
    <source>
        <dbReference type="EMBL" id="NYT27445.1"/>
    </source>
</evidence>
<name>A0A853F6T4_9GAMM</name>
<dbReference type="EMBL" id="JACCHT010000001">
    <property type="protein sequence ID" value="NYT27445.1"/>
    <property type="molecule type" value="Genomic_DNA"/>
</dbReference>